<dbReference type="EMBL" id="CM027684">
    <property type="protein sequence ID" value="KAG0530612.1"/>
    <property type="molecule type" value="Genomic_DNA"/>
</dbReference>
<comment type="caution">
    <text evidence="2">The sequence shown here is derived from an EMBL/GenBank/DDBJ whole genome shotgun (WGS) entry which is preliminary data.</text>
</comment>
<reference evidence="2" key="1">
    <citation type="journal article" date="2019" name="BMC Genomics">
        <title>A new reference genome for Sorghum bicolor reveals high levels of sequence similarity between sweet and grain genotypes: implications for the genetics of sugar metabolism.</title>
        <authorList>
            <person name="Cooper E.A."/>
            <person name="Brenton Z.W."/>
            <person name="Flinn B.S."/>
            <person name="Jenkins J."/>
            <person name="Shu S."/>
            <person name="Flowers D."/>
            <person name="Luo F."/>
            <person name="Wang Y."/>
            <person name="Xia P."/>
            <person name="Barry K."/>
            <person name="Daum C."/>
            <person name="Lipzen A."/>
            <person name="Yoshinaga Y."/>
            <person name="Schmutz J."/>
            <person name="Saski C."/>
            <person name="Vermerris W."/>
            <person name="Kresovich S."/>
        </authorList>
    </citation>
    <scope>NUCLEOTIDE SEQUENCE</scope>
</reference>
<feature type="compositionally biased region" description="Low complexity" evidence="1">
    <location>
        <begin position="41"/>
        <end position="51"/>
    </location>
</feature>
<name>A0A921QZ29_SORBI</name>
<dbReference type="PANTHER" id="PTHR35166">
    <property type="entry name" value="OS05G0193700 PROTEIN-RELATED"/>
    <property type="match status" value="1"/>
</dbReference>
<evidence type="ECO:0000256" key="1">
    <source>
        <dbReference type="SAM" id="MobiDB-lite"/>
    </source>
</evidence>
<feature type="region of interest" description="Disordered" evidence="1">
    <location>
        <begin position="1"/>
        <end position="59"/>
    </location>
</feature>
<accession>A0A921QZ29</accession>
<evidence type="ECO:0000313" key="2">
    <source>
        <dbReference type="EMBL" id="KAG0530612.1"/>
    </source>
</evidence>
<evidence type="ECO:0000313" key="3">
    <source>
        <dbReference type="Proteomes" id="UP000807115"/>
    </source>
</evidence>
<protein>
    <submittedName>
        <fullName evidence="2">Uncharacterized protein</fullName>
    </submittedName>
</protein>
<dbReference type="PANTHER" id="PTHR35166:SF20">
    <property type="entry name" value="EXPRESSED PROTEIN"/>
    <property type="match status" value="1"/>
</dbReference>
<sequence length="164" mass="18056">MAGMECLNSKRKAADAALDDGRLSDGDNDVAVDAGTPGPPEIAAAQEQQAPAPAPRQPTTKVIMSQAWIDSILADEIKPLPLNEELLRDPKLAAIFQSHEQSRASFAEYQNAIRRELETKGFVEIDDDYDEMCELLHAVSTAAFYGREEEEKEAMAKLAALRRR</sequence>
<proteinExistence type="predicted"/>
<organism evidence="2 3">
    <name type="scientific">Sorghum bicolor</name>
    <name type="common">Sorghum</name>
    <name type="synonym">Sorghum vulgare</name>
    <dbReference type="NCBI Taxonomy" id="4558"/>
    <lineage>
        <taxon>Eukaryota</taxon>
        <taxon>Viridiplantae</taxon>
        <taxon>Streptophyta</taxon>
        <taxon>Embryophyta</taxon>
        <taxon>Tracheophyta</taxon>
        <taxon>Spermatophyta</taxon>
        <taxon>Magnoliopsida</taxon>
        <taxon>Liliopsida</taxon>
        <taxon>Poales</taxon>
        <taxon>Poaceae</taxon>
        <taxon>PACMAD clade</taxon>
        <taxon>Panicoideae</taxon>
        <taxon>Andropogonodae</taxon>
        <taxon>Andropogoneae</taxon>
        <taxon>Sorghinae</taxon>
        <taxon>Sorghum</taxon>
    </lineage>
</organism>
<dbReference type="AlphaFoldDB" id="A0A921QZ29"/>
<reference evidence="2" key="2">
    <citation type="submission" date="2020-10" db="EMBL/GenBank/DDBJ databases">
        <authorList>
            <person name="Cooper E.A."/>
            <person name="Brenton Z.W."/>
            <person name="Flinn B.S."/>
            <person name="Jenkins J."/>
            <person name="Shu S."/>
            <person name="Flowers D."/>
            <person name="Luo F."/>
            <person name="Wang Y."/>
            <person name="Xia P."/>
            <person name="Barry K."/>
            <person name="Daum C."/>
            <person name="Lipzen A."/>
            <person name="Yoshinaga Y."/>
            <person name="Schmutz J."/>
            <person name="Saski C."/>
            <person name="Vermerris W."/>
            <person name="Kresovich S."/>
        </authorList>
    </citation>
    <scope>NUCLEOTIDE SEQUENCE</scope>
</reference>
<gene>
    <name evidence="2" type="ORF">BDA96_05G201700</name>
</gene>
<dbReference type="Proteomes" id="UP000807115">
    <property type="component" value="Chromosome 5"/>
</dbReference>